<sequence>MTSSQSSFIQQPTITSDNALSESLQFQLSSSDNWVPPELSSQPDIDWHTHQASTTESYLASTSLQKSATYLNNEMKYQHLSISILFGIIGMDLGSIILMVSNLALFSKYFFYIQWIMIFPIVLLLIASITLLSKRKKTELLLFVTIFLLQISLLIVWNTNIWENSSDEMGTTGLKLYSIVLGIFFLTLAVALFKLQNYGQVFFGTIFSFVTSILFLILRLVWNTEKILVINMLALSIILNSYLIVASIINNNKKKKICRI</sequence>
<protein>
    <submittedName>
        <fullName evidence="2">Uncharacterized protein</fullName>
    </submittedName>
</protein>
<dbReference type="EMBL" id="JANTQA010000070">
    <property type="protein sequence ID" value="KAJ3425100.1"/>
    <property type="molecule type" value="Genomic_DNA"/>
</dbReference>
<feature type="transmembrane region" description="Helical" evidence="1">
    <location>
        <begin position="202"/>
        <end position="222"/>
    </location>
</feature>
<feature type="transmembrane region" description="Helical" evidence="1">
    <location>
        <begin position="228"/>
        <end position="249"/>
    </location>
</feature>
<keyword evidence="1" id="KW-0472">Membrane</keyword>
<evidence type="ECO:0000256" key="1">
    <source>
        <dbReference type="SAM" id="Phobius"/>
    </source>
</evidence>
<dbReference type="Proteomes" id="UP001146793">
    <property type="component" value="Unassembled WGS sequence"/>
</dbReference>
<evidence type="ECO:0000313" key="3">
    <source>
        <dbReference type="Proteomes" id="UP001146793"/>
    </source>
</evidence>
<gene>
    <name evidence="2" type="ORF">M0812_27533</name>
</gene>
<feature type="transmembrane region" description="Helical" evidence="1">
    <location>
        <begin position="177"/>
        <end position="195"/>
    </location>
</feature>
<feature type="transmembrane region" description="Helical" evidence="1">
    <location>
        <begin position="84"/>
        <end position="106"/>
    </location>
</feature>
<evidence type="ECO:0000313" key="2">
    <source>
        <dbReference type="EMBL" id="KAJ3425100.1"/>
    </source>
</evidence>
<keyword evidence="1" id="KW-1133">Transmembrane helix</keyword>
<proteinExistence type="predicted"/>
<accession>A0AAV7Y919</accession>
<comment type="caution">
    <text evidence="2">The sequence shown here is derived from an EMBL/GenBank/DDBJ whole genome shotgun (WGS) entry which is preliminary data.</text>
</comment>
<organism evidence="2 3">
    <name type="scientific">Anaeramoeba flamelloides</name>
    <dbReference type="NCBI Taxonomy" id="1746091"/>
    <lineage>
        <taxon>Eukaryota</taxon>
        <taxon>Metamonada</taxon>
        <taxon>Anaeramoebidae</taxon>
        <taxon>Anaeramoeba</taxon>
    </lineage>
</organism>
<feature type="transmembrane region" description="Helical" evidence="1">
    <location>
        <begin position="112"/>
        <end position="133"/>
    </location>
</feature>
<keyword evidence="1" id="KW-0812">Transmembrane</keyword>
<reference evidence="2" key="1">
    <citation type="submission" date="2022-08" db="EMBL/GenBank/DDBJ databases">
        <title>Novel sulphate-reducing endosymbionts in the free-living metamonad Anaeramoeba.</title>
        <authorList>
            <person name="Jerlstrom-Hultqvist J."/>
            <person name="Cepicka I."/>
            <person name="Gallot-Lavallee L."/>
            <person name="Salas-Leiva D."/>
            <person name="Curtis B.A."/>
            <person name="Zahonova K."/>
            <person name="Pipaliya S."/>
            <person name="Dacks J."/>
            <person name="Roger A.J."/>
        </authorList>
    </citation>
    <scope>NUCLEOTIDE SEQUENCE</scope>
    <source>
        <strain evidence="2">Busselton2</strain>
    </source>
</reference>
<feature type="transmembrane region" description="Helical" evidence="1">
    <location>
        <begin position="140"/>
        <end position="157"/>
    </location>
</feature>
<name>A0AAV7Y919_9EUKA</name>
<dbReference type="AlphaFoldDB" id="A0AAV7Y919"/>